<dbReference type="Pfam" id="PF00158">
    <property type="entry name" value="Sigma54_activat"/>
    <property type="match status" value="1"/>
</dbReference>
<evidence type="ECO:0000313" key="2">
    <source>
        <dbReference type="EMBL" id="SVC72759.1"/>
    </source>
</evidence>
<sequence>MRETMKILLSWIAFNNDLKEDEDTGQLRGPTLQILREQGFDVLHLFSSNVEGQEKASALKRHVHINEENEFNVKKIELEFLALRSPTDYKTLWDKLPKKVEQILSKYDKYENEIFINLSAGTPAMNSTWMMMVGTGELNATMLSPQYDKSTKSEYLDVVDAGIYPFVSKIKNKIDSDLGIIQQFESEKMKELYRTMLILSRGTNTTIWLRGEPGTGKTTLAHDIHERSDRSEKPFVEV</sequence>
<dbReference type="EMBL" id="UINC01107406">
    <property type="protein sequence ID" value="SVC72759.1"/>
    <property type="molecule type" value="Genomic_DNA"/>
</dbReference>
<feature type="non-terminal residue" evidence="2">
    <location>
        <position position="238"/>
    </location>
</feature>
<evidence type="ECO:0000259" key="1">
    <source>
        <dbReference type="Pfam" id="PF00158"/>
    </source>
</evidence>
<reference evidence="2" key="1">
    <citation type="submission" date="2018-05" db="EMBL/GenBank/DDBJ databases">
        <authorList>
            <person name="Lanie J.A."/>
            <person name="Ng W.-L."/>
            <person name="Kazmierczak K.M."/>
            <person name="Andrzejewski T.M."/>
            <person name="Davidsen T.M."/>
            <person name="Wayne K.J."/>
            <person name="Tettelin H."/>
            <person name="Glass J.I."/>
            <person name="Rusch D."/>
            <person name="Podicherti R."/>
            <person name="Tsui H.-C.T."/>
            <person name="Winkler M.E."/>
        </authorList>
    </citation>
    <scope>NUCLEOTIDE SEQUENCE</scope>
</reference>
<dbReference type="InterPro" id="IPR002078">
    <property type="entry name" value="Sigma_54_int"/>
</dbReference>
<dbReference type="GO" id="GO:0006355">
    <property type="term" value="P:regulation of DNA-templated transcription"/>
    <property type="evidence" value="ECO:0007669"/>
    <property type="project" value="InterPro"/>
</dbReference>
<proteinExistence type="predicted"/>
<dbReference type="GO" id="GO:0005524">
    <property type="term" value="F:ATP binding"/>
    <property type="evidence" value="ECO:0007669"/>
    <property type="project" value="InterPro"/>
</dbReference>
<gene>
    <name evidence="2" type="ORF">METZ01_LOCUS325613</name>
</gene>
<dbReference type="SUPFAM" id="SSF52540">
    <property type="entry name" value="P-loop containing nucleoside triphosphate hydrolases"/>
    <property type="match status" value="1"/>
</dbReference>
<protein>
    <recommendedName>
        <fullName evidence="1">Sigma-54 factor interaction domain-containing protein</fullName>
    </recommendedName>
</protein>
<dbReference type="Gene3D" id="3.40.50.300">
    <property type="entry name" value="P-loop containing nucleotide triphosphate hydrolases"/>
    <property type="match status" value="1"/>
</dbReference>
<name>A0A382PH76_9ZZZZ</name>
<dbReference type="InterPro" id="IPR027417">
    <property type="entry name" value="P-loop_NTPase"/>
</dbReference>
<feature type="domain" description="Sigma-54 factor interaction" evidence="1">
    <location>
        <begin position="185"/>
        <end position="238"/>
    </location>
</feature>
<accession>A0A382PH76</accession>
<organism evidence="2">
    <name type="scientific">marine metagenome</name>
    <dbReference type="NCBI Taxonomy" id="408172"/>
    <lineage>
        <taxon>unclassified sequences</taxon>
        <taxon>metagenomes</taxon>
        <taxon>ecological metagenomes</taxon>
    </lineage>
</organism>
<dbReference type="AlphaFoldDB" id="A0A382PH76"/>